<dbReference type="Proteomes" id="UP000054359">
    <property type="component" value="Unassembled WGS sequence"/>
</dbReference>
<organism evidence="1 2">
    <name type="scientific">Stegodyphus mimosarum</name>
    <name type="common">African social velvet spider</name>
    <dbReference type="NCBI Taxonomy" id="407821"/>
    <lineage>
        <taxon>Eukaryota</taxon>
        <taxon>Metazoa</taxon>
        <taxon>Ecdysozoa</taxon>
        <taxon>Arthropoda</taxon>
        <taxon>Chelicerata</taxon>
        <taxon>Arachnida</taxon>
        <taxon>Araneae</taxon>
        <taxon>Araneomorphae</taxon>
        <taxon>Entelegynae</taxon>
        <taxon>Eresoidea</taxon>
        <taxon>Eresidae</taxon>
        <taxon>Stegodyphus</taxon>
    </lineage>
</organism>
<keyword evidence="2" id="KW-1185">Reference proteome</keyword>
<reference evidence="1 2" key="1">
    <citation type="submission" date="2013-11" db="EMBL/GenBank/DDBJ databases">
        <title>Genome sequencing of Stegodyphus mimosarum.</title>
        <authorList>
            <person name="Bechsgaard J."/>
        </authorList>
    </citation>
    <scope>NUCLEOTIDE SEQUENCE [LARGE SCALE GENOMIC DNA]</scope>
</reference>
<protein>
    <submittedName>
        <fullName evidence="1">Uncharacterized protein</fullName>
    </submittedName>
</protein>
<proteinExistence type="predicted"/>
<evidence type="ECO:0000313" key="2">
    <source>
        <dbReference type="Proteomes" id="UP000054359"/>
    </source>
</evidence>
<gene>
    <name evidence="1" type="ORF">X975_20131</name>
</gene>
<name>A0A087TI27_STEMI</name>
<sequence length="208" mass="23401">MEDQITGQADASENRYVNTEANREGDYLKDLLEKHLSLGISALAHNNETQSEQITKQSQVIQSSTSNMNRYNELLEKLLETELAHGISSALNHKEENEKYSPGSITDSSSLKTDGHQLLDDHDVNIRIGAPPPLKISTDTEHRLNLIGDAQISHVAARNAKAINLENSTQKYTEVTAESLAESEKYRRFVKKGAEFLLYMWDKLYPKT</sequence>
<evidence type="ECO:0000313" key="1">
    <source>
        <dbReference type="EMBL" id="KFM64766.1"/>
    </source>
</evidence>
<dbReference type="AlphaFoldDB" id="A0A087TI27"/>
<feature type="non-terminal residue" evidence="1">
    <location>
        <position position="208"/>
    </location>
</feature>
<accession>A0A087TI27</accession>
<dbReference type="EMBL" id="KK115314">
    <property type="protein sequence ID" value="KFM64766.1"/>
    <property type="molecule type" value="Genomic_DNA"/>
</dbReference>